<proteinExistence type="predicted"/>
<reference evidence="1 2" key="1">
    <citation type="submission" date="2006-02" db="EMBL/GenBank/DDBJ databases">
        <authorList>
            <person name="Waterbury J."/>
            <person name="Ferriera S."/>
            <person name="Johnson J."/>
            <person name="Kravitz S."/>
            <person name="Halpern A."/>
            <person name="Remington K."/>
            <person name="Beeson K."/>
            <person name="Tran B."/>
            <person name="Rogers Y.-H."/>
            <person name="Friedman R."/>
            <person name="Venter J.C."/>
        </authorList>
    </citation>
    <scope>NUCLEOTIDE SEQUENCE [LARGE SCALE GENOMIC DNA]</scope>
    <source>
        <strain evidence="1 2">Nb-231</strain>
    </source>
</reference>
<evidence type="ECO:0000313" key="1">
    <source>
        <dbReference type="EMBL" id="EAR21617.1"/>
    </source>
</evidence>
<name>A4BRP6_9GAMM</name>
<keyword evidence="2" id="KW-1185">Reference proteome</keyword>
<organism evidence="1 2">
    <name type="scientific">Nitrococcus mobilis Nb-231</name>
    <dbReference type="NCBI Taxonomy" id="314278"/>
    <lineage>
        <taxon>Bacteria</taxon>
        <taxon>Pseudomonadati</taxon>
        <taxon>Pseudomonadota</taxon>
        <taxon>Gammaproteobacteria</taxon>
        <taxon>Chromatiales</taxon>
        <taxon>Ectothiorhodospiraceae</taxon>
        <taxon>Nitrococcus</taxon>
    </lineage>
</organism>
<sequence>MESIPNMNDHFQDFIQTGLARSAPQWLLLVFLYVEHHEDNGHGRTLSLTPLMMTHQRLLQALSFDAVVAEADHLDDRWEFLLLGCMDDAPEARVRERLREIARQLATGADLSDFLILDRQEHPIVMGTQ</sequence>
<dbReference type="Proteomes" id="UP000003374">
    <property type="component" value="Unassembled WGS sequence"/>
</dbReference>
<protein>
    <submittedName>
        <fullName evidence="1">Uncharacterized protein</fullName>
    </submittedName>
</protein>
<dbReference type="EMBL" id="AAOF01000007">
    <property type="protein sequence ID" value="EAR21617.1"/>
    <property type="molecule type" value="Genomic_DNA"/>
</dbReference>
<dbReference type="HOGENOM" id="CLU_1946531_0_0_6"/>
<evidence type="ECO:0000313" key="2">
    <source>
        <dbReference type="Proteomes" id="UP000003374"/>
    </source>
</evidence>
<comment type="caution">
    <text evidence="1">The sequence shown here is derived from an EMBL/GenBank/DDBJ whole genome shotgun (WGS) entry which is preliminary data.</text>
</comment>
<accession>A4BRP6</accession>
<gene>
    <name evidence="1" type="ORF">NB231_02583</name>
</gene>
<dbReference type="AlphaFoldDB" id="A4BRP6"/>